<reference evidence="4" key="2">
    <citation type="journal article" date="2021" name="PeerJ">
        <title>Extensive microbial diversity within the chicken gut microbiome revealed by metagenomics and culture.</title>
        <authorList>
            <person name="Gilroy R."/>
            <person name="Ravi A."/>
            <person name="Getino M."/>
            <person name="Pursley I."/>
            <person name="Horton D.L."/>
            <person name="Alikhan N.F."/>
            <person name="Baker D."/>
            <person name="Gharbi K."/>
            <person name="Hall N."/>
            <person name="Watson M."/>
            <person name="Adriaenssens E.M."/>
            <person name="Foster-Nyarko E."/>
            <person name="Jarju S."/>
            <person name="Secka A."/>
            <person name="Antonio M."/>
            <person name="Oren A."/>
            <person name="Chaudhuri R.R."/>
            <person name="La Ragione R."/>
            <person name="Hildebrand F."/>
            <person name="Pallen M.J."/>
        </authorList>
    </citation>
    <scope>NUCLEOTIDE SEQUENCE</scope>
    <source>
        <strain evidence="4">CHK180-2868</strain>
    </source>
</reference>
<feature type="domain" description="DAGKc" evidence="3">
    <location>
        <begin position="1"/>
        <end position="131"/>
    </location>
</feature>
<keyword evidence="4" id="KW-0808">Transferase</keyword>
<dbReference type="Gene3D" id="2.60.200.40">
    <property type="match status" value="1"/>
</dbReference>
<evidence type="ECO:0000256" key="1">
    <source>
        <dbReference type="ARBA" id="ARBA00001946"/>
    </source>
</evidence>
<dbReference type="Proteomes" id="UP000824250">
    <property type="component" value="Unassembled WGS sequence"/>
</dbReference>
<gene>
    <name evidence="4" type="ORF">IAB28_03690</name>
</gene>
<protein>
    <submittedName>
        <fullName evidence="4">Diacylglycerol kinase family lipid kinase</fullName>
    </submittedName>
</protein>
<comment type="cofactor">
    <cofactor evidence="1">
        <name>Mg(2+)</name>
        <dbReference type="ChEBI" id="CHEBI:18420"/>
    </cofactor>
</comment>
<evidence type="ECO:0000259" key="3">
    <source>
        <dbReference type="PROSITE" id="PS50146"/>
    </source>
</evidence>
<accession>A0A9D1D592</accession>
<name>A0A9D1D592_9FIRM</name>
<dbReference type="InterPro" id="IPR016064">
    <property type="entry name" value="NAD/diacylglycerol_kinase_sf"/>
</dbReference>
<dbReference type="AlphaFoldDB" id="A0A9D1D592"/>
<evidence type="ECO:0000313" key="5">
    <source>
        <dbReference type="Proteomes" id="UP000824250"/>
    </source>
</evidence>
<dbReference type="GO" id="GO:0005886">
    <property type="term" value="C:plasma membrane"/>
    <property type="evidence" value="ECO:0007669"/>
    <property type="project" value="TreeGrafter"/>
</dbReference>
<dbReference type="InterPro" id="IPR001206">
    <property type="entry name" value="Diacylglycerol_kinase_cat_dom"/>
</dbReference>
<comment type="similarity">
    <text evidence="2">Belongs to the diacylglycerol/lipid kinase family.</text>
</comment>
<dbReference type="GO" id="GO:0004143">
    <property type="term" value="F:ATP-dependent diacylglycerol kinase activity"/>
    <property type="evidence" value="ECO:0007669"/>
    <property type="project" value="TreeGrafter"/>
</dbReference>
<dbReference type="Gene3D" id="3.40.50.10330">
    <property type="entry name" value="Probable inorganic polyphosphate/atp-NAD kinase, domain 1"/>
    <property type="match status" value="1"/>
</dbReference>
<sequence length="309" mass="35390">MYQFIVNPSAGNGRGYHVWKRLERQLDNDSQEYQVFFTENQGDAARLARDLTSEKNDPKVLVVVGGEGTYNEVLNGISFRGLLTLGYVPAGFRNALSKGFQSFGTVSRQAKRILHPKYYRLLDYGVLTFGEEEIVSRRFAGRCGIGLDAAICHNLLCSRMRRPMCRLRMAHILNFALGLKQLILAKPAKGYILLDGTKKVEFNHIYFISFMIRREDKKKRKKKGYEENDDGRMTVYVGNSAGKRRMVWILMDVLIGIHRRERGVRIFECSEASIHLSRPLAVHVDGESCYCQQDLEVRCIPKRIRMIGS</sequence>
<dbReference type="Pfam" id="PF00781">
    <property type="entry name" value="DAGK_cat"/>
    <property type="match status" value="1"/>
</dbReference>
<evidence type="ECO:0000313" key="4">
    <source>
        <dbReference type="EMBL" id="HIR05053.1"/>
    </source>
</evidence>
<reference evidence="4" key="1">
    <citation type="submission" date="2020-10" db="EMBL/GenBank/DDBJ databases">
        <authorList>
            <person name="Gilroy R."/>
        </authorList>
    </citation>
    <scope>NUCLEOTIDE SEQUENCE</scope>
    <source>
        <strain evidence="4">CHK180-2868</strain>
    </source>
</reference>
<dbReference type="PANTHER" id="PTHR12358:SF106">
    <property type="entry name" value="LIPID KINASE YEGS"/>
    <property type="match status" value="1"/>
</dbReference>
<dbReference type="PANTHER" id="PTHR12358">
    <property type="entry name" value="SPHINGOSINE KINASE"/>
    <property type="match status" value="1"/>
</dbReference>
<evidence type="ECO:0000256" key="2">
    <source>
        <dbReference type="ARBA" id="ARBA00005983"/>
    </source>
</evidence>
<dbReference type="InterPro" id="IPR017438">
    <property type="entry name" value="ATP-NAD_kinase_N"/>
</dbReference>
<proteinExistence type="inferred from homology"/>
<dbReference type="SUPFAM" id="SSF111331">
    <property type="entry name" value="NAD kinase/diacylglycerol kinase-like"/>
    <property type="match status" value="1"/>
</dbReference>
<keyword evidence="4" id="KW-0418">Kinase</keyword>
<comment type="caution">
    <text evidence="4">The sequence shown here is derived from an EMBL/GenBank/DDBJ whole genome shotgun (WGS) entry which is preliminary data.</text>
</comment>
<dbReference type="InterPro" id="IPR050187">
    <property type="entry name" value="Lipid_Phosphate_FormReg"/>
</dbReference>
<organism evidence="4 5">
    <name type="scientific">Candidatus Copromonas faecavium</name>
    <name type="common">nom. illeg.</name>
    <dbReference type="NCBI Taxonomy" id="2840740"/>
    <lineage>
        <taxon>Bacteria</taxon>
        <taxon>Bacillati</taxon>
        <taxon>Bacillota</taxon>
        <taxon>Clostridia</taxon>
        <taxon>Lachnospirales</taxon>
        <taxon>Lachnospiraceae</taxon>
        <taxon>Candidatus Copromonas (nom. illeg.)</taxon>
    </lineage>
</organism>
<dbReference type="PROSITE" id="PS50146">
    <property type="entry name" value="DAGK"/>
    <property type="match status" value="1"/>
</dbReference>
<dbReference type="EMBL" id="DVGC01000021">
    <property type="protein sequence ID" value="HIR05053.1"/>
    <property type="molecule type" value="Genomic_DNA"/>
</dbReference>